<proteinExistence type="predicted"/>
<evidence type="ECO:0000313" key="1">
    <source>
        <dbReference type="EMBL" id="KAG8661457.1"/>
    </source>
</evidence>
<organism evidence="1 2">
    <name type="scientific">Manihot esculenta</name>
    <name type="common">Cassava</name>
    <name type="synonym">Jatropha manihot</name>
    <dbReference type="NCBI Taxonomy" id="3983"/>
    <lineage>
        <taxon>Eukaryota</taxon>
        <taxon>Viridiplantae</taxon>
        <taxon>Streptophyta</taxon>
        <taxon>Embryophyta</taxon>
        <taxon>Tracheophyta</taxon>
        <taxon>Spermatophyta</taxon>
        <taxon>Magnoliopsida</taxon>
        <taxon>eudicotyledons</taxon>
        <taxon>Gunneridae</taxon>
        <taxon>Pentapetalae</taxon>
        <taxon>rosids</taxon>
        <taxon>fabids</taxon>
        <taxon>Malpighiales</taxon>
        <taxon>Euphorbiaceae</taxon>
        <taxon>Crotonoideae</taxon>
        <taxon>Manihoteae</taxon>
        <taxon>Manihot</taxon>
    </lineage>
</organism>
<sequence>MQILKSTSVLSHSHLYNRLCKPKQPFFTYFSSLAKTSRSPNPALFHYLISTFNFSETQALTISSRISSSKSIENAESVFHFFKNLGFSNSQIQSAARRFPRIIFSNIDRCLKPKIKVFQDLGLEGYDLGMFISKSSSVLGASLKKKLVPCIEILKKYLLNQKNNKHVVKVLTKCAWVVTQKNPESRLLSGIAYWESCGIVGSQLSMLLIRQPRLLCCPESVLRDLVSRTLNMGFSANSGMLIHGLCAVYSLSDKTRERKYGIFRSFGFSEYQYREIFRKAPYSLVRSDEQLKFRINFFLNTAKLEKETLICNPAILMQSMEERVIPRFKVFEILKSKKLFKKEPSFIRLLFLTEEVFVQRFISSFSDEAEELLLAYKGHTLDSSSKKEKS</sequence>
<reference evidence="2" key="1">
    <citation type="journal article" date="2016" name="Nat. Biotechnol.">
        <title>Sequencing wild and cultivated cassava and related species reveals extensive interspecific hybridization and genetic diversity.</title>
        <authorList>
            <person name="Bredeson J.V."/>
            <person name="Lyons J.B."/>
            <person name="Prochnik S.E."/>
            <person name="Wu G.A."/>
            <person name="Ha C.M."/>
            <person name="Edsinger-Gonzales E."/>
            <person name="Grimwood J."/>
            <person name="Schmutz J."/>
            <person name="Rabbi I.Y."/>
            <person name="Egesi C."/>
            <person name="Nauluvula P."/>
            <person name="Lebot V."/>
            <person name="Ndunguru J."/>
            <person name="Mkamilo G."/>
            <person name="Bart R.S."/>
            <person name="Setter T.L."/>
            <person name="Gleadow R.M."/>
            <person name="Kulakow P."/>
            <person name="Ferguson M.E."/>
            <person name="Rounsley S."/>
            <person name="Rokhsar D.S."/>
        </authorList>
    </citation>
    <scope>NUCLEOTIDE SEQUENCE [LARGE SCALE GENOMIC DNA]</scope>
    <source>
        <strain evidence="2">cv. AM560-2</strain>
    </source>
</reference>
<name>A0ACB7I8S2_MANES</name>
<accession>A0ACB7I8S2</accession>
<protein>
    <submittedName>
        <fullName evidence="1">Uncharacterized protein</fullName>
    </submittedName>
</protein>
<evidence type="ECO:0000313" key="2">
    <source>
        <dbReference type="Proteomes" id="UP000091857"/>
    </source>
</evidence>
<gene>
    <name evidence="1" type="ORF">MANES_01G008250v8</name>
</gene>
<dbReference type="Proteomes" id="UP000091857">
    <property type="component" value="Chromosome 1"/>
</dbReference>
<dbReference type="EMBL" id="CM004387">
    <property type="protein sequence ID" value="KAG8661457.1"/>
    <property type="molecule type" value="Genomic_DNA"/>
</dbReference>
<keyword evidence="2" id="KW-1185">Reference proteome</keyword>
<comment type="caution">
    <text evidence="1">The sequence shown here is derived from an EMBL/GenBank/DDBJ whole genome shotgun (WGS) entry which is preliminary data.</text>
</comment>